<dbReference type="Pfam" id="PF12225">
    <property type="entry name" value="DUF5981"/>
    <property type="match status" value="1"/>
</dbReference>
<dbReference type="AlphaFoldDB" id="F7XMS8"/>
<dbReference type="PANTHER" id="PTHR38755">
    <property type="entry name" value="5,10-METHYLENETETRAHYDROFOLATE REDUCTASE"/>
    <property type="match status" value="1"/>
</dbReference>
<accession>F7XMS8</accession>
<sequence>MIISQDKPFEEILELLQDHRAIFIIGCNTCASKLHVGGEEEILKMRSGLEDAGKDVIGWALPTAACSIRSWEHLAEKDRSIEKADAVLVMACGSGASVISRVTDMQVYTSNNTTSLGGIFKGEILPDQCKMCGSCIISNFGGICPTAQCPKNLLNGPCGGCANGKCETDPDKDCAWEVIYLKLKEMNRLDLVEKIYQPRENK</sequence>
<dbReference type="HOGENOM" id="CLU_107569_0_0_2"/>
<gene>
    <name evidence="2" type="ordered locus">Mzhil_0064</name>
</gene>
<protein>
    <recommendedName>
        <fullName evidence="1">Methylene-tetrahydrofolate reductase C-terminal-like domain-containing protein</fullName>
    </recommendedName>
</protein>
<dbReference type="STRING" id="679901.Mzhil_0064"/>
<feature type="domain" description="Methylene-tetrahydrofolate reductase C-terminal-like" evidence="1">
    <location>
        <begin position="108"/>
        <end position="200"/>
    </location>
</feature>
<dbReference type="OrthoDB" id="28177at2157"/>
<dbReference type="PANTHER" id="PTHR38755:SF1">
    <property type="entry name" value="METHYLENE-TETRAHYDROFOLATE REDUCTASE C-TERMINAL DOMAIN-CONTAINING PROTEIN"/>
    <property type="match status" value="1"/>
</dbReference>
<dbReference type="KEGG" id="mzh:Mzhil_0064"/>
<dbReference type="InterPro" id="IPR022026">
    <property type="entry name" value="DUF5981"/>
</dbReference>
<dbReference type="RefSeq" id="WP_013897384.1">
    <property type="nucleotide sequence ID" value="NC_015676.1"/>
</dbReference>
<reference evidence="2 3" key="1">
    <citation type="submission" date="2010-07" db="EMBL/GenBank/DDBJ databases">
        <title>The complete genome of Methanosalsum zhilinae DSM 4017.</title>
        <authorList>
            <consortium name="US DOE Joint Genome Institute (JGI-PGF)"/>
            <person name="Lucas S."/>
            <person name="Copeland A."/>
            <person name="Lapidus A."/>
            <person name="Glavina del Rio T."/>
            <person name="Dalin E."/>
            <person name="Tice H."/>
            <person name="Bruce D."/>
            <person name="Goodwin L."/>
            <person name="Pitluck S."/>
            <person name="Kyrpides N."/>
            <person name="Mavromatis K."/>
            <person name="Ovchinnikova G."/>
            <person name="Daligault H."/>
            <person name="Detter J.C."/>
            <person name="Han C."/>
            <person name="Tapia R."/>
            <person name="Larimer F."/>
            <person name="Land M."/>
            <person name="Hauser L."/>
            <person name="Markowitz V."/>
            <person name="Cheng J.-F."/>
            <person name="Hugenholtz P."/>
            <person name="Woyke T."/>
            <person name="Wu D."/>
            <person name="Spring S."/>
            <person name="Schueler E."/>
            <person name="Brambilla E."/>
            <person name="Klenk H.-P."/>
            <person name="Eisen J.A."/>
        </authorList>
    </citation>
    <scope>NUCLEOTIDE SEQUENCE [LARGE SCALE GENOMIC DNA]</scope>
    <source>
        <strain evidence="3">DSM 4017 / NBRC 107636 / OCM 62 / WeN5</strain>
    </source>
</reference>
<evidence type="ECO:0000259" key="1">
    <source>
        <dbReference type="Pfam" id="PF12225"/>
    </source>
</evidence>
<dbReference type="Proteomes" id="UP000006622">
    <property type="component" value="Chromosome"/>
</dbReference>
<keyword evidence="3" id="KW-1185">Reference proteome</keyword>
<dbReference type="GeneID" id="10821656"/>
<evidence type="ECO:0000313" key="2">
    <source>
        <dbReference type="EMBL" id="AEH59945.1"/>
    </source>
</evidence>
<name>F7XMS8_METZD</name>
<proteinExistence type="predicted"/>
<organism evidence="2 3">
    <name type="scientific">Methanosalsum zhilinae (strain DSM 4017 / NBRC 107636 / OCM 62 / WeN5)</name>
    <name type="common">Methanohalophilus zhilinae</name>
    <dbReference type="NCBI Taxonomy" id="679901"/>
    <lineage>
        <taxon>Archaea</taxon>
        <taxon>Methanobacteriati</taxon>
        <taxon>Methanobacteriota</taxon>
        <taxon>Stenosarchaea group</taxon>
        <taxon>Methanomicrobia</taxon>
        <taxon>Methanosarcinales</taxon>
        <taxon>Methanosarcinaceae</taxon>
        <taxon>Methanosalsum</taxon>
    </lineage>
</organism>
<dbReference type="EMBL" id="CP002101">
    <property type="protein sequence ID" value="AEH59945.1"/>
    <property type="molecule type" value="Genomic_DNA"/>
</dbReference>
<evidence type="ECO:0000313" key="3">
    <source>
        <dbReference type="Proteomes" id="UP000006622"/>
    </source>
</evidence>